<evidence type="ECO:0000313" key="7">
    <source>
        <dbReference type="EMBL" id="KXP01285.1"/>
    </source>
</evidence>
<keyword evidence="5 6" id="KW-0472">Membrane</keyword>
<reference evidence="7 8" key="1">
    <citation type="submission" date="2016-02" db="EMBL/GenBank/DDBJ databases">
        <authorList>
            <person name="Teng J.L."/>
            <person name="Tang Y."/>
            <person name="Huang Y."/>
            <person name="Guo F."/>
            <person name="Wei W."/>
            <person name="Chen J.H."/>
            <person name="Wong S.Y."/>
            <person name="Lau S.K."/>
            <person name="Woo P.C."/>
        </authorList>
    </citation>
    <scope>NUCLEOTIDE SEQUENCE [LARGE SCALE GENOMIC DNA]</scope>
    <source>
        <strain evidence="7 8">JCM 13375</strain>
    </source>
</reference>
<feature type="transmembrane region" description="Helical" evidence="6">
    <location>
        <begin position="152"/>
        <end position="176"/>
    </location>
</feature>
<keyword evidence="2" id="KW-1003">Cell membrane</keyword>
<accession>A0A137ZSY9</accession>
<name>A0A137ZSY9_9ACTN</name>
<protein>
    <submittedName>
        <fullName evidence="7">Lysine transporter LysE</fullName>
    </submittedName>
</protein>
<dbReference type="RefSeq" id="WP_068743202.1">
    <property type="nucleotide sequence ID" value="NZ_LSRE01000001.1"/>
</dbReference>
<dbReference type="EMBL" id="LSRE01000001">
    <property type="protein sequence ID" value="KXP01285.1"/>
    <property type="molecule type" value="Genomic_DNA"/>
</dbReference>
<proteinExistence type="predicted"/>
<dbReference type="PIRSF" id="PIRSF006324">
    <property type="entry name" value="LeuE"/>
    <property type="match status" value="1"/>
</dbReference>
<evidence type="ECO:0000256" key="3">
    <source>
        <dbReference type="ARBA" id="ARBA00022692"/>
    </source>
</evidence>
<comment type="caution">
    <text evidence="7">The sequence shown here is derived from an EMBL/GenBank/DDBJ whole genome shotgun (WGS) entry which is preliminary data.</text>
</comment>
<dbReference type="PANTHER" id="PTHR30086">
    <property type="entry name" value="ARGININE EXPORTER PROTEIN ARGO"/>
    <property type="match status" value="1"/>
</dbReference>
<comment type="subcellular location">
    <subcellularLocation>
        <location evidence="1">Cell membrane</location>
        <topology evidence="1">Multi-pass membrane protein</topology>
    </subcellularLocation>
</comment>
<dbReference type="PANTHER" id="PTHR30086:SF20">
    <property type="entry name" value="ARGININE EXPORTER PROTEIN ARGO-RELATED"/>
    <property type="match status" value="1"/>
</dbReference>
<gene>
    <name evidence="7" type="ORF">AXK61_00225</name>
</gene>
<evidence type="ECO:0000256" key="2">
    <source>
        <dbReference type="ARBA" id="ARBA00022475"/>
    </source>
</evidence>
<evidence type="ECO:0000256" key="1">
    <source>
        <dbReference type="ARBA" id="ARBA00004651"/>
    </source>
</evidence>
<organism evidence="7 8">
    <name type="scientific">Tsukamurella pseudospumae</name>
    <dbReference type="NCBI Taxonomy" id="239498"/>
    <lineage>
        <taxon>Bacteria</taxon>
        <taxon>Bacillati</taxon>
        <taxon>Actinomycetota</taxon>
        <taxon>Actinomycetes</taxon>
        <taxon>Mycobacteriales</taxon>
        <taxon>Tsukamurellaceae</taxon>
        <taxon>Tsukamurella</taxon>
    </lineage>
</organism>
<dbReference type="InterPro" id="IPR001123">
    <property type="entry name" value="LeuE-type"/>
</dbReference>
<feature type="transmembrane region" description="Helical" evidence="6">
    <location>
        <begin position="43"/>
        <end position="64"/>
    </location>
</feature>
<evidence type="ECO:0000256" key="4">
    <source>
        <dbReference type="ARBA" id="ARBA00022989"/>
    </source>
</evidence>
<evidence type="ECO:0000256" key="6">
    <source>
        <dbReference type="SAM" id="Phobius"/>
    </source>
</evidence>
<keyword evidence="8" id="KW-1185">Reference proteome</keyword>
<sequence>MLIALLSFTAAAALIVVLPGPDTLVVVRGVVQGGRVAGLRTSLGVLSGLVLWVLAAVLGLSAMLKASEYGYTALKFLGAAYLIYMGAQSLRAMIRGAALGEQPTVPQASSWRSGGFTAGFLTDLLNPKIGVLFVSLLPGFVPAGHSVTGTTLLLGGVFIALTAVYCGVLIAAAGTVTSWMQTPRTRRLLDGIAGVALIGFGAKLVTER</sequence>
<dbReference type="Pfam" id="PF01810">
    <property type="entry name" value="LysE"/>
    <property type="match status" value="1"/>
</dbReference>
<keyword evidence="4 6" id="KW-1133">Transmembrane helix</keyword>
<dbReference type="Proteomes" id="UP000070409">
    <property type="component" value="Unassembled WGS sequence"/>
</dbReference>
<keyword evidence="3 6" id="KW-0812">Transmembrane</keyword>
<evidence type="ECO:0000313" key="8">
    <source>
        <dbReference type="Proteomes" id="UP000070409"/>
    </source>
</evidence>
<evidence type="ECO:0000256" key="5">
    <source>
        <dbReference type="ARBA" id="ARBA00023136"/>
    </source>
</evidence>